<dbReference type="AlphaFoldDB" id="A0AAV3P2Y1"/>
<feature type="compositionally biased region" description="Low complexity" evidence="2">
    <location>
        <begin position="106"/>
        <end position="116"/>
    </location>
</feature>
<sequence>MAIPQDVAANIARSLNDAEGEESPPATEVFSIQPFAVRYPKTVPANPASTPSSTPTAPPSTHGAGASQTGTSAVKTGEHRPLFHKSKVRKVPTSSGTHAGKEPYPSTAAAAATSTSNAEKRPALEERRPRSDALDNVRAKACEEERVLRLQKEKKEAQERCIKQDEKLELIHSRLTRLEVENVGLTNRLKNA</sequence>
<dbReference type="EMBL" id="BAABME010016308">
    <property type="protein sequence ID" value="GAA0145406.1"/>
    <property type="molecule type" value="Genomic_DNA"/>
</dbReference>
<feature type="compositionally biased region" description="Low complexity" evidence="2">
    <location>
        <begin position="44"/>
        <end position="61"/>
    </location>
</feature>
<dbReference type="Proteomes" id="UP001454036">
    <property type="component" value="Unassembled WGS sequence"/>
</dbReference>
<feature type="region of interest" description="Disordered" evidence="2">
    <location>
        <begin position="1"/>
        <end position="136"/>
    </location>
</feature>
<gene>
    <name evidence="3" type="ORF">LIER_36124</name>
</gene>
<protein>
    <recommendedName>
        <fullName evidence="5">BZIP domain-containing protein</fullName>
    </recommendedName>
</protein>
<feature type="coiled-coil region" evidence="1">
    <location>
        <begin position="140"/>
        <end position="167"/>
    </location>
</feature>
<evidence type="ECO:0000256" key="2">
    <source>
        <dbReference type="SAM" id="MobiDB-lite"/>
    </source>
</evidence>
<comment type="caution">
    <text evidence="3">The sequence shown here is derived from an EMBL/GenBank/DDBJ whole genome shotgun (WGS) entry which is preliminary data.</text>
</comment>
<name>A0AAV3P2Y1_LITER</name>
<proteinExistence type="predicted"/>
<evidence type="ECO:0008006" key="5">
    <source>
        <dbReference type="Google" id="ProtNLM"/>
    </source>
</evidence>
<accession>A0AAV3P2Y1</accession>
<reference evidence="3 4" key="1">
    <citation type="submission" date="2024-01" db="EMBL/GenBank/DDBJ databases">
        <title>The complete chloroplast genome sequence of Lithospermum erythrorhizon: insights into the phylogenetic relationship among Boraginaceae species and the maternal lineages of purple gromwells.</title>
        <authorList>
            <person name="Okada T."/>
            <person name="Watanabe K."/>
        </authorList>
    </citation>
    <scope>NUCLEOTIDE SEQUENCE [LARGE SCALE GENOMIC DNA]</scope>
</reference>
<organism evidence="3 4">
    <name type="scientific">Lithospermum erythrorhizon</name>
    <name type="common">Purple gromwell</name>
    <name type="synonym">Lithospermum officinale var. erythrorhizon</name>
    <dbReference type="NCBI Taxonomy" id="34254"/>
    <lineage>
        <taxon>Eukaryota</taxon>
        <taxon>Viridiplantae</taxon>
        <taxon>Streptophyta</taxon>
        <taxon>Embryophyta</taxon>
        <taxon>Tracheophyta</taxon>
        <taxon>Spermatophyta</taxon>
        <taxon>Magnoliopsida</taxon>
        <taxon>eudicotyledons</taxon>
        <taxon>Gunneridae</taxon>
        <taxon>Pentapetalae</taxon>
        <taxon>asterids</taxon>
        <taxon>lamiids</taxon>
        <taxon>Boraginales</taxon>
        <taxon>Boraginaceae</taxon>
        <taxon>Boraginoideae</taxon>
        <taxon>Lithospermeae</taxon>
        <taxon>Lithospermum</taxon>
    </lineage>
</organism>
<keyword evidence="1" id="KW-0175">Coiled coil</keyword>
<keyword evidence="4" id="KW-1185">Reference proteome</keyword>
<evidence type="ECO:0000256" key="1">
    <source>
        <dbReference type="SAM" id="Coils"/>
    </source>
</evidence>
<evidence type="ECO:0000313" key="3">
    <source>
        <dbReference type="EMBL" id="GAA0145406.1"/>
    </source>
</evidence>
<evidence type="ECO:0000313" key="4">
    <source>
        <dbReference type="Proteomes" id="UP001454036"/>
    </source>
</evidence>
<feature type="compositionally biased region" description="Basic and acidic residues" evidence="2">
    <location>
        <begin position="118"/>
        <end position="136"/>
    </location>
</feature>